<evidence type="ECO:0000313" key="2">
    <source>
        <dbReference type="Proteomes" id="UP000288096"/>
    </source>
</evidence>
<name>A0A401FWF3_9BACT</name>
<accession>A0A401FWF3</accession>
<protein>
    <submittedName>
        <fullName evidence="1">Uncharacterized protein</fullName>
    </submittedName>
</protein>
<comment type="caution">
    <text evidence="1">The sequence shown here is derived from an EMBL/GenBank/DDBJ whole genome shotgun (WGS) entry which is preliminary data.</text>
</comment>
<dbReference type="RefSeq" id="WP_124328631.1">
    <property type="nucleotide sequence ID" value="NZ_BEXT01000001.1"/>
</dbReference>
<sequence>MKPNEFSEAVIRVAEGMLKSHYPDGIPGIPERCSDEYIRRFVLQGLGHTDIGRLTSRELILLFEKYCEFEQMKAAYSENDALHGITEEM</sequence>
<reference evidence="2" key="2">
    <citation type="submission" date="2019-01" db="EMBL/GenBank/DDBJ databases">
        <title>Genome sequence of Desulfonema ishimotonii strain Tokyo 01.</title>
        <authorList>
            <person name="Fukui M."/>
        </authorList>
    </citation>
    <scope>NUCLEOTIDE SEQUENCE [LARGE SCALE GENOMIC DNA]</scope>
    <source>
        <strain evidence="2">Tokyo 01</strain>
    </source>
</reference>
<gene>
    <name evidence="1" type="ORF">DENIS_2292</name>
</gene>
<proteinExistence type="predicted"/>
<evidence type="ECO:0000313" key="1">
    <source>
        <dbReference type="EMBL" id="GBC61332.1"/>
    </source>
</evidence>
<dbReference type="AlphaFoldDB" id="A0A401FWF3"/>
<keyword evidence="2" id="KW-1185">Reference proteome</keyword>
<dbReference type="EMBL" id="BEXT01000001">
    <property type="protein sequence ID" value="GBC61332.1"/>
    <property type="molecule type" value="Genomic_DNA"/>
</dbReference>
<organism evidence="1 2">
    <name type="scientific">Desulfonema ishimotonii</name>
    <dbReference type="NCBI Taxonomy" id="45657"/>
    <lineage>
        <taxon>Bacteria</taxon>
        <taxon>Pseudomonadati</taxon>
        <taxon>Thermodesulfobacteriota</taxon>
        <taxon>Desulfobacteria</taxon>
        <taxon>Desulfobacterales</taxon>
        <taxon>Desulfococcaceae</taxon>
        <taxon>Desulfonema</taxon>
    </lineage>
</organism>
<dbReference type="Proteomes" id="UP000288096">
    <property type="component" value="Unassembled WGS sequence"/>
</dbReference>
<reference evidence="2" key="1">
    <citation type="submission" date="2017-11" db="EMBL/GenBank/DDBJ databases">
        <authorList>
            <person name="Watanabe M."/>
            <person name="Kojima H."/>
        </authorList>
    </citation>
    <scope>NUCLEOTIDE SEQUENCE [LARGE SCALE GENOMIC DNA]</scope>
    <source>
        <strain evidence="2">Tokyo 01</strain>
    </source>
</reference>